<evidence type="ECO:0000259" key="12">
    <source>
        <dbReference type="Pfam" id="PF11838"/>
    </source>
</evidence>
<evidence type="ECO:0000256" key="9">
    <source>
        <dbReference type="ARBA" id="ARBA00023049"/>
    </source>
</evidence>
<keyword evidence="7" id="KW-0378">Hydrolase</keyword>
<organism evidence="14 15">
    <name type="scientific">Drosophila ananassae</name>
    <name type="common">Fruit fly</name>
    <dbReference type="NCBI Taxonomy" id="7217"/>
    <lineage>
        <taxon>Eukaryota</taxon>
        <taxon>Metazoa</taxon>
        <taxon>Ecdysozoa</taxon>
        <taxon>Arthropoda</taxon>
        <taxon>Hexapoda</taxon>
        <taxon>Insecta</taxon>
        <taxon>Pterygota</taxon>
        <taxon>Neoptera</taxon>
        <taxon>Endopterygota</taxon>
        <taxon>Diptera</taxon>
        <taxon>Brachycera</taxon>
        <taxon>Muscomorpha</taxon>
        <taxon>Ephydroidea</taxon>
        <taxon>Drosophilidae</taxon>
        <taxon>Drosophila</taxon>
        <taxon>Sophophora</taxon>
    </lineage>
</organism>
<dbReference type="InterPro" id="IPR050344">
    <property type="entry name" value="Peptidase_M1_aminopeptidases"/>
</dbReference>
<evidence type="ECO:0000256" key="8">
    <source>
        <dbReference type="ARBA" id="ARBA00022833"/>
    </source>
</evidence>
<proteinExistence type="inferred from homology"/>
<comment type="cofactor">
    <cofactor evidence="1">
        <name>Zn(2+)</name>
        <dbReference type="ChEBI" id="CHEBI:29105"/>
    </cofactor>
</comment>
<evidence type="ECO:0000256" key="2">
    <source>
        <dbReference type="ARBA" id="ARBA00004609"/>
    </source>
</evidence>
<keyword evidence="15" id="KW-1185">Reference proteome</keyword>
<dbReference type="InterPro" id="IPR014782">
    <property type="entry name" value="Peptidase_M1_dom"/>
</dbReference>
<evidence type="ECO:0000256" key="3">
    <source>
        <dbReference type="ARBA" id="ARBA00010136"/>
    </source>
</evidence>
<dbReference type="GO" id="GO:0098552">
    <property type="term" value="C:side of membrane"/>
    <property type="evidence" value="ECO:0007669"/>
    <property type="project" value="UniProtKB-KW"/>
</dbReference>
<evidence type="ECO:0000313" key="15">
    <source>
        <dbReference type="Proteomes" id="UP000007801"/>
    </source>
</evidence>
<dbReference type="KEGG" id="dan:6507161"/>
<keyword evidence="10" id="KW-0449">Lipoprotein</keyword>
<evidence type="ECO:0000256" key="5">
    <source>
        <dbReference type="ARBA" id="ARBA00022670"/>
    </source>
</evidence>
<dbReference type="InterPro" id="IPR001930">
    <property type="entry name" value="Peptidase_M1"/>
</dbReference>
<keyword evidence="4" id="KW-0472">Membrane</keyword>
<protein>
    <recommendedName>
        <fullName evidence="16">Aminopeptidase</fullName>
    </recommendedName>
</protein>
<dbReference type="OrthoDB" id="6584069at2759"/>
<dbReference type="GO" id="GO:0008270">
    <property type="term" value="F:zinc ion binding"/>
    <property type="evidence" value="ECO:0007669"/>
    <property type="project" value="InterPro"/>
</dbReference>
<dbReference type="Gene3D" id="2.60.40.1730">
    <property type="entry name" value="tricorn interacting facor f3 domain"/>
    <property type="match status" value="1"/>
</dbReference>
<evidence type="ECO:0000256" key="1">
    <source>
        <dbReference type="ARBA" id="ARBA00001947"/>
    </source>
</evidence>
<dbReference type="GeneID" id="6507161"/>
<keyword evidence="9" id="KW-0482">Metalloprotease</keyword>
<dbReference type="InterPro" id="IPR042097">
    <property type="entry name" value="Aminopeptidase_N-like_N_sf"/>
</dbReference>
<dbReference type="InterPro" id="IPR045357">
    <property type="entry name" value="Aminopeptidase_N-like_N"/>
</dbReference>
<feature type="domain" description="Aminopeptidase N-like N-terminal" evidence="13">
    <location>
        <begin position="3"/>
        <end position="98"/>
    </location>
</feature>
<evidence type="ECO:0000256" key="7">
    <source>
        <dbReference type="ARBA" id="ARBA00022801"/>
    </source>
</evidence>
<dbReference type="Pfam" id="PF17900">
    <property type="entry name" value="Peptidase_M1_N"/>
    <property type="match status" value="1"/>
</dbReference>
<dbReference type="InterPro" id="IPR024571">
    <property type="entry name" value="ERAP1-like_C_dom"/>
</dbReference>
<keyword evidence="6" id="KW-0479">Metal-binding</keyword>
<gene>
    <name evidence="14" type="primary">Dana\GF24529</name>
    <name evidence="14" type="synonym">dana_GLEANR_9242</name>
    <name evidence="14" type="ORF">GF24529</name>
</gene>
<dbReference type="Pfam" id="PF11838">
    <property type="entry name" value="ERAP1_C"/>
    <property type="match status" value="1"/>
</dbReference>
<dbReference type="PANTHER" id="PTHR11533">
    <property type="entry name" value="PROTEASE M1 ZINC METALLOPROTEASE"/>
    <property type="match status" value="1"/>
</dbReference>
<dbReference type="InterPro" id="IPR027268">
    <property type="entry name" value="Peptidase_M4/M1_CTD_sf"/>
</dbReference>
<keyword evidence="4" id="KW-0325">Glycoprotein</keyword>
<dbReference type="PRINTS" id="PR00756">
    <property type="entry name" value="ALADIPTASE"/>
</dbReference>
<evidence type="ECO:0000256" key="10">
    <source>
        <dbReference type="ARBA" id="ARBA00023288"/>
    </source>
</evidence>
<dbReference type="GO" id="GO:0006508">
    <property type="term" value="P:proteolysis"/>
    <property type="evidence" value="ECO:0007669"/>
    <property type="project" value="UniProtKB-KW"/>
</dbReference>
<feature type="domain" description="Peptidase M1 membrane alanine aminopeptidase" evidence="11">
    <location>
        <begin position="138"/>
        <end position="354"/>
    </location>
</feature>
<dbReference type="Gene3D" id="2.60.40.1910">
    <property type="match status" value="1"/>
</dbReference>
<evidence type="ECO:0000259" key="13">
    <source>
        <dbReference type="Pfam" id="PF17900"/>
    </source>
</evidence>
<dbReference type="InParanoid" id="B3M4A2"/>
<dbReference type="Pfam" id="PF01433">
    <property type="entry name" value="Peptidase_M1"/>
    <property type="match status" value="1"/>
</dbReference>
<dbReference type="Gene3D" id="1.10.390.10">
    <property type="entry name" value="Neutral Protease Domain 2"/>
    <property type="match status" value="1"/>
</dbReference>
<dbReference type="Proteomes" id="UP000007801">
    <property type="component" value="Unassembled WGS sequence"/>
</dbReference>
<evidence type="ECO:0000259" key="11">
    <source>
        <dbReference type="Pfam" id="PF01433"/>
    </source>
</evidence>
<dbReference type="GO" id="GO:0005886">
    <property type="term" value="C:plasma membrane"/>
    <property type="evidence" value="ECO:0007669"/>
    <property type="project" value="UniProtKB-SubCell"/>
</dbReference>
<dbReference type="EMBL" id="CH902618">
    <property type="protein sequence ID" value="EDV39372.2"/>
    <property type="molecule type" value="Genomic_DNA"/>
</dbReference>
<keyword evidence="4" id="KW-0336">GPI-anchor</keyword>
<dbReference type="GO" id="GO:0005737">
    <property type="term" value="C:cytoplasm"/>
    <property type="evidence" value="ECO:0007669"/>
    <property type="project" value="TreeGrafter"/>
</dbReference>
<comment type="subcellular location">
    <subcellularLocation>
        <location evidence="2">Cell membrane</location>
        <topology evidence="2">Lipid-anchor</topology>
        <topology evidence="2">GPI-anchor</topology>
    </subcellularLocation>
</comment>
<dbReference type="SMR" id="B3M4A2"/>
<feature type="domain" description="ERAP1-like C-terminal" evidence="12">
    <location>
        <begin position="438"/>
        <end position="756"/>
    </location>
</feature>
<dbReference type="GO" id="GO:0008237">
    <property type="term" value="F:metallopeptidase activity"/>
    <property type="evidence" value="ECO:0007669"/>
    <property type="project" value="UniProtKB-KW"/>
</dbReference>
<dbReference type="SUPFAM" id="SSF63737">
    <property type="entry name" value="Leukotriene A4 hydrolase N-terminal domain"/>
    <property type="match status" value="1"/>
</dbReference>
<dbReference type="SUPFAM" id="SSF55486">
    <property type="entry name" value="Metalloproteases ('zincins'), catalytic domain"/>
    <property type="match status" value="1"/>
</dbReference>
<reference evidence="14 15" key="1">
    <citation type="journal article" date="2007" name="Nature">
        <title>Evolution of genes and genomes on the Drosophila phylogeny.</title>
        <authorList>
            <consortium name="Drosophila 12 Genomes Consortium"/>
            <person name="Clark A.G."/>
            <person name="Eisen M.B."/>
            <person name="Smith D.R."/>
            <person name="Bergman C.M."/>
            <person name="Oliver B."/>
            <person name="Markow T.A."/>
            <person name="Kaufman T.C."/>
            <person name="Kellis M."/>
            <person name="Gelbart W."/>
            <person name="Iyer V.N."/>
            <person name="Pollard D.A."/>
            <person name="Sackton T.B."/>
            <person name="Larracuente A.M."/>
            <person name="Singh N.D."/>
            <person name="Abad J.P."/>
            <person name="Abt D.N."/>
            <person name="Adryan B."/>
            <person name="Aguade M."/>
            <person name="Akashi H."/>
            <person name="Anderson W.W."/>
            <person name="Aquadro C.F."/>
            <person name="Ardell D.H."/>
            <person name="Arguello R."/>
            <person name="Artieri C.G."/>
            <person name="Barbash D.A."/>
            <person name="Barker D."/>
            <person name="Barsanti P."/>
            <person name="Batterham P."/>
            <person name="Batzoglou S."/>
            <person name="Begun D."/>
            <person name="Bhutkar A."/>
            <person name="Blanco E."/>
            <person name="Bosak S.A."/>
            <person name="Bradley R.K."/>
            <person name="Brand A.D."/>
            <person name="Brent M.R."/>
            <person name="Brooks A.N."/>
            <person name="Brown R.H."/>
            <person name="Butlin R.K."/>
            <person name="Caggese C."/>
            <person name="Calvi B.R."/>
            <person name="Bernardo de Carvalho A."/>
            <person name="Caspi A."/>
            <person name="Castrezana S."/>
            <person name="Celniker S.E."/>
            <person name="Chang J.L."/>
            <person name="Chapple C."/>
            <person name="Chatterji S."/>
            <person name="Chinwalla A."/>
            <person name="Civetta A."/>
            <person name="Clifton S.W."/>
            <person name="Comeron J.M."/>
            <person name="Costello J.C."/>
            <person name="Coyne J.A."/>
            <person name="Daub J."/>
            <person name="David R.G."/>
            <person name="Delcher A.L."/>
            <person name="Delehaunty K."/>
            <person name="Do C.B."/>
            <person name="Ebling H."/>
            <person name="Edwards K."/>
            <person name="Eickbush T."/>
            <person name="Evans J.D."/>
            <person name="Filipski A."/>
            <person name="Findeiss S."/>
            <person name="Freyhult E."/>
            <person name="Fulton L."/>
            <person name="Fulton R."/>
            <person name="Garcia A.C."/>
            <person name="Gardiner A."/>
            <person name="Garfield D.A."/>
            <person name="Garvin B.E."/>
            <person name="Gibson G."/>
            <person name="Gilbert D."/>
            <person name="Gnerre S."/>
            <person name="Godfrey J."/>
            <person name="Good R."/>
            <person name="Gotea V."/>
            <person name="Gravely B."/>
            <person name="Greenberg A.J."/>
            <person name="Griffiths-Jones S."/>
            <person name="Gross S."/>
            <person name="Guigo R."/>
            <person name="Gustafson E.A."/>
            <person name="Haerty W."/>
            <person name="Hahn M.W."/>
            <person name="Halligan D.L."/>
            <person name="Halpern A.L."/>
            <person name="Halter G.M."/>
            <person name="Han M.V."/>
            <person name="Heger A."/>
            <person name="Hillier L."/>
            <person name="Hinrichs A.S."/>
            <person name="Holmes I."/>
            <person name="Hoskins R.A."/>
            <person name="Hubisz M.J."/>
            <person name="Hultmark D."/>
            <person name="Huntley M.A."/>
            <person name="Jaffe D.B."/>
            <person name="Jagadeeshan S."/>
            <person name="Jeck W.R."/>
            <person name="Johnson J."/>
            <person name="Jones C.D."/>
            <person name="Jordan W.C."/>
            <person name="Karpen G.H."/>
            <person name="Kataoka E."/>
            <person name="Keightley P.D."/>
            <person name="Kheradpour P."/>
            <person name="Kirkness E.F."/>
            <person name="Koerich L.B."/>
            <person name="Kristiansen K."/>
            <person name="Kudrna D."/>
            <person name="Kulathinal R.J."/>
            <person name="Kumar S."/>
            <person name="Kwok R."/>
            <person name="Lander E."/>
            <person name="Langley C.H."/>
            <person name="Lapoint R."/>
            <person name="Lazzaro B.P."/>
            <person name="Lee S.J."/>
            <person name="Levesque L."/>
            <person name="Li R."/>
            <person name="Lin C.F."/>
            <person name="Lin M.F."/>
            <person name="Lindblad-Toh K."/>
            <person name="Llopart A."/>
            <person name="Long M."/>
            <person name="Low L."/>
            <person name="Lozovsky E."/>
            <person name="Lu J."/>
            <person name="Luo M."/>
            <person name="Machado C.A."/>
            <person name="Makalowski W."/>
            <person name="Marzo M."/>
            <person name="Matsuda M."/>
            <person name="Matzkin L."/>
            <person name="McAllister B."/>
            <person name="McBride C.S."/>
            <person name="McKernan B."/>
            <person name="McKernan K."/>
            <person name="Mendez-Lago M."/>
            <person name="Minx P."/>
            <person name="Mollenhauer M.U."/>
            <person name="Montooth K."/>
            <person name="Mount S.M."/>
            <person name="Mu X."/>
            <person name="Myers E."/>
            <person name="Negre B."/>
            <person name="Newfeld S."/>
            <person name="Nielsen R."/>
            <person name="Noor M.A."/>
            <person name="O'Grady P."/>
            <person name="Pachter L."/>
            <person name="Papaceit M."/>
            <person name="Parisi M.J."/>
            <person name="Parisi M."/>
            <person name="Parts L."/>
            <person name="Pedersen J.S."/>
            <person name="Pesole G."/>
            <person name="Phillippy A.M."/>
            <person name="Ponting C.P."/>
            <person name="Pop M."/>
            <person name="Porcelli D."/>
            <person name="Powell J.R."/>
            <person name="Prohaska S."/>
            <person name="Pruitt K."/>
            <person name="Puig M."/>
            <person name="Quesneville H."/>
            <person name="Ram K.R."/>
            <person name="Rand D."/>
            <person name="Rasmussen M.D."/>
            <person name="Reed L.K."/>
            <person name="Reenan R."/>
            <person name="Reily A."/>
            <person name="Remington K.A."/>
            <person name="Rieger T.T."/>
            <person name="Ritchie M.G."/>
            <person name="Robin C."/>
            <person name="Rogers Y.H."/>
            <person name="Rohde C."/>
            <person name="Rozas J."/>
            <person name="Rubenfield M.J."/>
            <person name="Ruiz A."/>
            <person name="Russo S."/>
            <person name="Salzberg S.L."/>
            <person name="Sanchez-Gracia A."/>
            <person name="Saranga D.J."/>
            <person name="Sato H."/>
            <person name="Schaeffer S.W."/>
            <person name="Schatz M.C."/>
            <person name="Schlenke T."/>
            <person name="Schwartz R."/>
            <person name="Segarra C."/>
            <person name="Singh R.S."/>
            <person name="Sirot L."/>
            <person name="Sirota M."/>
            <person name="Sisneros N.B."/>
            <person name="Smith C.D."/>
            <person name="Smith T.F."/>
            <person name="Spieth J."/>
            <person name="Stage D.E."/>
            <person name="Stark A."/>
            <person name="Stephan W."/>
            <person name="Strausberg R.L."/>
            <person name="Strempel S."/>
            <person name="Sturgill D."/>
            <person name="Sutton G."/>
            <person name="Sutton G.G."/>
            <person name="Tao W."/>
            <person name="Teichmann S."/>
            <person name="Tobari Y.N."/>
            <person name="Tomimura Y."/>
            <person name="Tsolas J.M."/>
            <person name="Valente V.L."/>
            <person name="Venter E."/>
            <person name="Venter J.C."/>
            <person name="Vicario S."/>
            <person name="Vieira F.G."/>
            <person name="Vilella A.J."/>
            <person name="Villasante A."/>
            <person name="Walenz B."/>
            <person name="Wang J."/>
            <person name="Wasserman M."/>
            <person name="Watts T."/>
            <person name="Wilson D."/>
            <person name="Wilson R.K."/>
            <person name="Wing R.A."/>
            <person name="Wolfner M.F."/>
            <person name="Wong A."/>
            <person name="Wong G.K."/>
            <person name="Wu C.I."/>
            <person name="Wu G."/>
            <person name="Yamamoto D."/>
            <person name="Yang H.P."/>
            <person name="Yang S.P."/>
            <person name="Yorke J.A."/>
            <person name="Yoshida K."/>
            <person name="Zdobnov E."/>
            <person name="Zhang P."/>
            <person name="Zhang Y."/>
            <person name="Zimin A.V."/>
            <person name="Baldwin J."/>
            <person name="Abdouelleil A."/>
            <person name="Abdulkadir J."/>
            <person name="Abebe A."/>
            <person name="Abera B."/>
            <person name="Abreu J."/>
            <person name="Acer S.C."/>
            <person name="Aftuck L."/>
            <person name="Alexander A."/>
            <person name="An P."/>
            <person name="Anderson E."/>
            <person name="Anderson S."/>
            <person name="Arachi H."/>
            <person name="Azer M."/>
            <person name="Bachantsang P."/>
            <person name="Barry A."/>
            <person name="Bayul T."/>
            <person name="Berlin A."/>
            <person name="Bessette D."/>
            <person name="Bloom T."/>
            <person name="Blye J."/>
            <person name="Boguslavskiy L."/>
            <person name="Bonnet C."/>
            <person name="Boukhgalter B."/>
            <person name="Bourzgui I."/>
            <person name="Brown A."/>
            <person name="Cahill P."/>
            <person name="Channer S."/>
            <person name="Cheshatsang Y."/>
            <person name="Chuda L."/>
            <person name="Citroen M."/>
            <person name="Collymore A."/>
            <person name="Cooke P."/>
            <person name="Costello M."/>
            <person name="D'Aco K."/>
            <person name="Daza R."/>
            <person name="De Haan G."/>
            <person name="DeGray S."/>
            <person name="DeMaso C."/>
            <person name="Dhargay N."/>
            <person name="Dooley K."/>
            <person name="Dooley E."/>
            <person name="Doricent M."/>
            <person name="Dorje P."/>
            <person name="Dorjee K."/>
            <person name="Dupes A."/>
            <person name="Elong R."/>
            <person name="Falk J."/>
            <person name="Farina A."/>
            <person name="Faro S."/>
            <person name="Ferguson D."/>
            <person name="Fisher S."/>
            <person name="Foley C.D."/>
            <person name="Franke A."/>
            <person name="Friedrich D."/>
            <person name="Gadbois L."/>
            <person name="Gearin G."/>
            <person name="Gearin C.R."/>
            <person name="Giannoukos G."/>
            <person name="Goode T."/>
            <person name="Graham J."/>
            <person name="Grandbois E."/>
            <person name="Grewal S."/>
            <person name="Gyaltsen K."/>
            <person name="Hafez N."/>
            <person name="Hagos B."/>
            <person name="Hall J."/>
            <person name="Henson C."/>
            <person name="Hollinger A."/>
            <person name="Honan T."/>
            <person name="Huard M.D."/>
            <person name="Hughes L."/>
            <person name="Hurhula B."/>
            <person name="Husby M.E."/>
            <person name="Kamat A."/>
            <person name="Kanga B."/>
            <person name="Kashin S."/>
            <person name="Khazanovich D."/>
            <person name="Kisner P."/>
            <person name="Lance K."/>
            <person name="Lara M."/>
            <person name="Lee W."/>
            <person name="Lennon N."/>
            <person name="Letendre F."/>
            <person name="LeVine R."/>
            <person name="Lipovsky A."/>
            <person name="Liu X."/>
            <person name="Liu J."/>
            <person name="Liu S."/>
            <person name="Lokyitsang T."/>
            <person name="Lokyitsang Y."/>
            <person name="Lubonja R."/>
            <person name="Lui A."/>
            <person name="MacDonald P."/>
            <person name="Magnisalis V."/>
            <person name="Maru K."/>
            <person name="Matthews C."/>
            <person name="McCusker W."/>
            <person name="McDonough S."/>
            <person name="Mehta T."/>
            <person name="Meldrim J."/>
            <person name="Meneus L."/>
            <person name="Mihai O."/>
            <person name="Mihalev A."/>
            <person name="Mihova T."/>
            <person name="Mittelman R."/>
            <person name="Mlenga V."/>
            <person name="Montmayeur A."/>
            <person name="Mulrain L."/>
            <person name="Navidi A."/>
            <person name="Naylor J."/>
            <person name="Negash T."/>
            <person name="Nguyen T."/>
            <person name="Nguyen N."/>
            <person name="Nicol R."/>
            <person name="Norbu C."/>
            <person name="Norbu N."/>
            <person name="Novod N."/>
            <person name="O'Neill B."/>
            <person name="Osman S."/>
            <person name="Markiewicz E."/>
            <person name="Oyono O.L."/>
            <person name="Patti C."/>
            <person name="Phunkhang P."/>
            <person name="Pierre F."/>
            <person name="Priest M."/>
            <person name="Raghuraman S."/>
            <person name="Rege F."/>
            <person name="Reyes R."/>
            <person name="Rise C."/>
            <person name="Rogov P."/>
            <person name="Ross K."/>
            <person name="Ryan E."/>
            <person name="Settipalli S."/>
            <person name="Shea T."/>
            <person name="Sherpa N."/>
            <person name="Shi L."/>
            <person name="Shih D."/>
            <person name="Sparrow T."/>
            <person name="Spaulding J."/>
            <person name="Stalker J."/>
            <person name="Stange-Thomann N."/>
            <person name="Stavropoulos S."/>
            <person name="Stone C."/>
            <person name="Strader C."/>
            <person name="Tesfaye S."/>
            <person name="Thomson T."/>
            <person name="Thoulutsang Y."/>
            <person name="Thoulutsang D."/>
            <person name="Topham K."/>
            <person name="Topping I."/>
            <person name="Tsamla T."/>
            <person name="Vassiliev H."/>
            <person name="Vo A."/>
            <person name="Wangchuk T."/>
            <person name="Wangdi T."/>
            <person name="Weiand M."/>
            <person name="Wilkinson J."/>
            <person name="Wilson A."/>
            <person name="Yadav S."/>
            <person name="Young G."/>
            <person name="Yu Q."/>
            <person name="Zembek L."/>
            <person name="Zhong D."/>
            <person name="Zimmer A."/>
            <person name="Zwirko Z."/>
            <person name="Jaffe D.B."/>
            <person name="Alvarez P."/>
            <person name="Brockman W."/>
            <person name="Butler J."/>
            <person name="Chin C."/>
            <person name="Gnerre S."/>
            <person name="Grabherr M."/>
            <person name="Kleber M."/>
            <person name="Mauceli E."/>
            <person name="MacCallum I."/>
        </authorList>
    </citation>
    <scope>NUCLEOTIDE SEQUENCE [LARGE SCALE GENOMIC DNA]</scope>
    <source>
        <strain evidence="15">Tucson 14024-0371.13</strain>
    </source>
</reference>
<keyword evidence="5" id="KW-0645">Protease</keyword>
<comment type="similarity">
    <text evidence="3">Belongs to the peptidase M1 family.</text>
</comment>
<evidence type="ECO:0000313" key="14">
    <source>
        <dbReference type="EMBL" id="EDV39372.2"/>
    </source>
</evidence>
<dbReference type="STRING" id="7217.B3M4A2"/>
<accession>B3M4A2</accession>
<evidence type="ECO:0000256" key="4">
    <source>
        <dbReference type="ARBA" id="ARBA00022622"/>
    </source>
</evidence>
<dbReference type="eggNOG" id="KOG1046">
    <property type="taxonomic scope" value="Eukaryota"/>
</dbReference>
<evidence type="ECO:0008006" key="16">
    <source>
        <dbReference type="Google" id="ProtNLM"/>
    </source>
</evidence>
<name>B3M4A2_DROAN</name>
<dbReference type="AlphaFoldDB" id="B3M4A2"/>
<dbReference type="PANTHER" id="PTHR11533:SF253">
    <property type="entry name" value="AMINOPEPTIDASE-RELATED"/>
    <property type="match status" value="1"/>
</dbReference>
<keyword evidence="8" id="KW-0862">Zinc</keyword>
<sequence>MYFQGALNRPQKFGYFSVRYNTPVPHFYAITHMEPVYARYVFPCFDQPHFRTKFHLQMIHNKQYVALSNMPVAEKKAYPLLENYEMTIFEDSPPLPTHMMMWALHSLENVLNGSTNGSEGAEIAVWARPNLTDQLHYVLEVTPELFSTCESRFGQPLLSGKSGKFDIVVLPEYSDQRSSLGLLFIGEDEMGPSYASQEILHENLATLVVRQWFGRLVSLEDLSSAWVRNGINYYLAIQVVAMGHQDLRHNMSRLLSIRLKLMERDSLPKTRELTAHLRGHVHRELRHSKMCLLTHMLCMAIGEKAFYDGIKNFFKHYANMTVSPKILWQEIQQAGRRALHLPLSLQLGTVMQSWFQQPGYPLITVLRDDLNKTVTLRQQRYIQTSGMGMESKSCWWLPIMYITKTHRVPQTEWLGCHKNSPELRMLELRNIFEAPDEWFLVNTEVAAPIRVYYDLQNWRLLTVALRENFTQVPEVSRAALLDDALHLSWAGYLPYGVTLDLMRYLQNETSHLVWQTATSSLEKLHSIMHLTTGYRIFKLYMKQLVGPPFKEVLKTMSSLDNRPLLKPKSLGTESISSLGAMLYRLACQFDIQECMTDALNKFKEAMTSGSTATIPEGLRGTVLCIGIRHGAEEFWLMVRDMYRQTHEETEKRVLLNSLSCTTEYWALRKLLLWALDRKVVPRSLTVGLLASVLKGYLGYYLGKQFLVESMDQILRRFNSMAIFSILKPFVETVTSTEELNTLEELFREKLSESLQSHIGDLMESAYDQVNWRKYQYYELLLAIRNYTIDNLE</sequence>
<dbReference type="Gene3D" id="1.25.50.20">
    <property type="match status" value="1"/>
</dbReference>
<dbReference type="HOGENOM" id="CLU_003705_2_0_1"/>
<dbReference type="GO" id="GO:0005615">
    <property type="term" value="C:extracellular space"/>
    <property type="evidence" value="ECO:0007669"/>
    <property type="project" value="TreeGrafter"/>
</dbReference>
<evidence type="ECO:0000256" key="6">
    <source>
        <dbReference type="ARBA" id="ARBA00022723"/>
    </source>
</evidence>